<dbReference type="InterPro" id="IPR001680">
    <property type="entry name" value="WD40_rpt"/>
</dbReference>
<evidence type="ECO:0000313" key="4">
    <source>
        <dbReference type="EMBL" id="ORE18088.1"/>
    </source>
</evidence>
<dbReference type="Proteomes" id="UP000242381">
    <property type="component" value="Unassembled WGS sequence"/>
</dbReference>
<dbReference type="PROSITE" id="PS50082">
    <property type="entry name" value="WD_REPEATS_2"/>
    <property type="match status" value="2"/>
</dbReference>
<reference evidence="4 5" key="1">
    <citation type="journal article" date="2016" name="Proc. Natl. Acad. Sci. U.S.A.">
        <title>Lipid metabolic changes in an early divergent fungus govern the establishment of a mutualistic symbiosis with endobacteria.</title>
        <authorList>
            <person name="Lastovetsky O.A."/>
            <person name="Gaspar M.L."/>
            <person name="Mondo S.J."/>
            <person name="LaButti K.M."/>
            <person name="Sandor L."/>
            <person name="Grigoriev I.V."/>
            <person name="Henry S.A."/>
            <person name="Pawlowska T.E."/>
        </authorList>
    </citation>
    <scope>NUCLEOTIDE SEQUENCE [LARGE SCALE GENOMIC DNA]</scope>
    <source>
        <strain evidence="4 5">ATCC 11559</strain>
    </source>
</reference>
<feature type="repeat" description="WD" evidence="3">
    <location>
        <begin position="180"/>
        <end position="222"/>
    </location>
</feature>
<dbReference type="SMART" id="SM00320">
    <property type="entry name" value="WD40"/>
    <property type="match status" value="4"/>
</dbReference>
<dbReference type="AlphaFoldDB" id="A0A1X0S1R1"/>
<dbReference type="InterPro" id="IPR015943">
    <property type="entry name" value="WD40/YVTN_repeat-like_dom_sf"/>
</dbReference>
<dbReference type="Pfam" id="PF00400">
    <property type="entry name" value="WD40"/>
    <property type="match status" value="2"/>
</dbReference>
<evidence type="ECO:0000256" key="2">
    <source>
        <dbReference type="ARBA" id="ARBA00022737"/>
    </source>
</evidence>
<dbReference type="Gene3D" id="2.130.10.10">
    <property type="entry name" value="YVTN repeat-like/Quinoprotein amine dehydrogenase"/>
    <property type="match status" value="1"/>
</dbReference>
<evidence type="ECO:0000256" key="3">
    <source>
        <dbReference type="PROSITE-ProRule" id="PRU00221"/>
    </source>
</evidence>
<sequence>MSRLGKSKSSIEEKQVFRYEAPWPIYAMDWSNKEFNGHRLAIGSFLEDTENKLQIITRAGQTKQYATRNQPDFVVLAETSCYYPITKVLWTPVKVGFCLRESDLIVTSSDQLRVYELIDTSRGHSIVRRRELAHVKQNDFCAPITSFDWNKVDTSLVVTSSIDTTCTVWNIETGQATTQLIAHDRDVYDVAFMHQSPDMFASVGADGTIRLFDLRALENSTIVYESPPIHNQKFASAISNGSQPLLRIEFNHCNPNLLATFSMDSDSIKILDIRYPTTPVIELMHKSIVNCFNWAPNNPDKIVSGGDDQQIQIWDTVEYYNQRYSETFVINKPYLNYTAPEEIHCIRWNTVIPNWIAIGFGRTVQTVHI</sequence>
<dbReference type="EMBL" id="KV921339">
    <property type="protein sequence ID" value="ORE18088.1"/>
    <property type="molecule type" value="Genomic_DNA"/>
</dbReference>
<gene>
    <name evidence="4" type="ORF">BCV71DRAFT_180318</name>
</gene>
<dbReference type="PANTHER" id="PTHR19919">
    <property type="entry name" value="WD REPEAT CONTAINING PROTEIN"/>
    <property type="match status" value="1"/>
</dbReference>
<accession>A0A1X0S1R1</accession>
<dbReference type="SUPFAM" id="SSF50978">
    <property type="entry name" value="WD40 repeat-like"/>
    <property type="match status" value="1"/>
</dbReference>
<evidence type="ECO:0000313" key="5">
    <source>
        <dbReference type="Proteomes" id="UP000242381"/>
    </source>
</evidence>
<dbReference type="OMA" id="NEDWMAI"/>
<proteinExistence type="predicted"/>
<keyword evidence="2" id="KW-0677">Repeat</keyword>
<name>A0A1X0S1R1_RHIZD</name>
<dbReference type="PROSITE" id="PS50294">
    <property type="entry name" value="WD_REPEATS_REGION"/>
    <property type="match status" value="1"/>
</dbReference>
<keyword evidence="1 3" id="KW-0853">WD repeat</keyword>
<protein>
    <submittedName>
        <fullName evidence="4">WD40 repeat-like protein</fullName>
    </submittedName>
</protein>
<dbReference type="InterPro" id="IPR045159">
    <property type="entry name" value="DCAF7-like"/>
</dbReference>
<dbReference type="VEuPathDB" id="FungiDB:BCV72DRAFT_333908"/>
<evidence type="ECO:0000256" key="1">
    <source>
        <dbReference type="ARBA" id="ARBA00022574"/>
    </source>
</evidence>
<feature type="repeat" description="WD" evidence="3">
    <location>
        <begin position="282"/>
        <end position="315"/>
    </location>
</feature>
<dbReference type="InterPro" id="IPR036322">
    <property type="entry name" value="WD40_repeat_dom_sf"/>
</dbReference>
<organism evidence="4 5">
    <name type="scientific">Rhizopus microsporus</name>
    <dbReference type="NCBI Taxonomy" id="58291"/>
    <lineage>
        <taxon>Eukaryota</taxon>
        <taxon>Fungi</taxon>
        <taxon>Fungi incertae sedis</taxon>
        <taxon>Mucoromycota</taxon>
        <taxon>Mucoromycotina</taxon>
        <taxon>Mucoromycetes</taxon>
        <taxon>Mucorales</taxon>
        <taxon>Mucorineae</taxon>
        <taxon>Rhizopodaceae</taxon>
        <taxon>Rhizopus</taxon>
    </lineage>
</organism>